<keyword evidence="1" id="KW-0805">Transcription regulation</keyword>
<evidence type="ECO:0000256" key="3">
    <source>
        <dbReference type="ARBA" id="ARBA00023163"/>
    </source>
</evidence>
<evidence type="ECO:0000256" key="1">
    <source>
        <dbReference type="ARBA" id="ARBA00023015"/>
    </source>
</evidence>
<dbReference type="SUPFAM" id="SSF46785">
    <property type="entry name" value="Winged helix' DNA-binding domain"/>
    <property type="match status" value="1"/>
</dbReference>
<evidence type="ECO:0000313" key="6">
    <source>
        <dbReference type="Proteomes" id="UP001222800"/>
    </source>
</evidence>
<evidence type="ECO:0000256" key="2">
    <source>
        <dbReference type="ARBA" id="ARBA00023125"/>
    </source>
</evidence>
<keyword evidence="2" id="KW-0238">DNA-binding</keyword>
<dbReference type="PROSITE" id="PS01117">
    <property type="entry name" value="HTH_MARR_1"/>
    <property type="match status" value="1"/>
</dbReference>
<dbReference type="Gene3D" id="1.10.10.10">
    <property type="entry name" value="Winged helix-like DNA-binding domain superfamily/Winged helix DNA-binding domain"/>
    <property type="match status" value="1"/>
</dbReference>
<organism evidence="5 6">
    <name type="scientific">Tepidibacter hydrothermalis</name>
    <dbReference type="NCBI Taxonomy" id="3036126"/>
    <lineage>
        <taxon>Bacteria</taxon>
        <taxon>Bacillati</taxon>
        <taxon>Bacillota</taxon>
        <taxon>Clostridia</taxon>
        <taxon>Peptostreptococcales</taxon>
        <taxon>Peptostreptococcaceae</taxon>
        <taxon>Tepidibacter</taxon>
    </lineage>
</organism>
<dbReference type="InterPro" id="IPR036388">
    <property type="entry name" value="WH-like_DNA-bd_sf"/>
</dbReference>
<keyword evidence="6" id="KW-1185">Reference proteome</keyword>
<evidence type="ECO:0000259" key="4">
    <source>
        <dbReference type="PROSITE" id="PS50995"/>
    </source>
</evidence>
<dbReference type="InterPro" id="IPR000835">
    <property type="entry name" value="HTH_MarR-typ"/>
</dbReference>
<gene>
    <name evidence="5" type="ORF">P4S50_01605</name>
</gene>
<dbReference type="Proteomes" id="UP001222800">
    <property type="component" value="Chromosome"/>
</dbReference>
<dbReference type="InterPro" id="IPR036390">
    <property type="entry name" value="WH_DNA-bd_sf"/>
</dbReference>
<dbReference type="Pfam" id="PF01047">
    <property type="entry name" value="MarR"/>
    <property type="match status" value="1"/>
</dbReference>
<dbReference type="PANTHER" id="PTHR42756">
    <property type="entry name" value="TRANSCRIPTIONAL REGULATOR, MARR"/>
    <property type="match status" value="1"/>
</dbReference>
<dbReference type="PRINTS" id="PR00598">
    <property type="entry name" value="HTHMARR"/>
</dbReference>
<keyword evidence="3" id="KW-0804">Transcription</keyword>
<dbReference type="SMART" id="SM00347">
    <property type="entry name" value="HTH_MARR"/>
    <property type="match status" value="1"/>
</dbReference>
<sequence length="158" mass="18189">MKAEDRHIIGKSISILHRYGQIFINGEFKELSIGKGQYMILICLFYHDGITQDDVTKKIKIDKANVARGVKKLEENGYVIRQVDPDDKRAYRLHLTEKAIKVKPYIYESLAKWMDIITDGISADEIEQFINTITKLTINACEYSGDVKLANHLKSKER</sequence>
<dbReference type="PANTHER" id="PTHR42756:SF2">
    <property type="entry name" value="MARR FAMILY REGULATORY PROTEIN"/>
    <property type="match status" value="1"/>
</dbReference>
<dbReference type="RefSeq" id="WP_277732766.1">
    <property type="nucleotide sequence ID" value="NZ_CP120733.1"/>
</dbReference>
<accession>A0ABY8EIN9</accession>
<dbReference type="EMBL" id="CP120733">
    <property type="protein sequence ID" value="WFD10800.1"/>
    <property type="molecule type" value="Genomic_DNA"/>
</dbReference>
<proteinExistence type="predicted"/>
<feature type="domain" description="HTH marR-type" evidence="4">
    <location>
        <begin position="1"/>
        <end position="138"/>
    </location>
</feature>
<reference evidence="5 6" key="1">
    <citation type="submission" date="2023-03" db="EMBL/GenBank/DDBJ databases">
        <title>Complete genome sequence of Tepidibacter sp. SWIR-1, isolated from a deep-sea hydrothermal vent.</title>
        <authorList>
            <person name="Li X."/>
        </authorList>
    </citation>
    <scope>NUCLEOTIDE SEQUENCE [LARGE SCALE GENOMIC DNA]</scope>
    <source>
        <strain evidence="5 6">SWIR-1</strain>
    </source>
</reference>
<name>A0ABY8EIN9_9FIRM</name>
<protein>
    <submittedName>
        <fullName evidence="5">MarR family transcriptional regulator</fullName>
    </submittedName>
</protein>
<dbReference type="InterPro" id="IPR023187">
    <property type="entry name" value="Tscrpt_reg_MarR-type_CS"/>
</dbReference>
<evidence type="ECO:0000313" key="5">
    <source>
        <dbReference type="EMBL" id="WFD10800.1"/>
    </source>
</evidence>
<dbReference type="PROSITE" id="PS50995">
    <property type="entry name" value="HTH_MARR_2"/>
    <property type="match status" value="1"/>
</dbReference>